<sequence length="73" mass="7477">MIRLIAVAGFALSVATSAQAMTPAPIPQPEGMITQVAAACGAGRTRVNGVCVARTTMRQTGRAVRRCAVGMTC</sequence>
<proteinExistence type="predicted"/>
<gene>
    <name evidence="2" type="ORF">SAMN05443248_3831</name>
</gene>
<evidence type="ECO:0008006" key="4">
    <source>
        <dbReference type="Google" id="ProtNLM"/>
    </source>
</evidence>
<dbReference type="Proteomes" id="UP000189796">
    <property type="component" value="Chromosome I"/>
</dbReference>
<name>A0A1M5QJ43_9BRAD</name>
<accession>A0A1M5QJ43</accession>
<dbReference type="AlphaFoldDB" id="A0A1M5QJ43"/>
<dbReference type="EMBL" id="LT670817">
    <property type="protein sequence ID" value="SHH13978.1"/>
    <property type="molecule type" value="Genomic_DNA"/>
</dbReference>
<evidence type="ECO:0000256" key="1">
    <source>
        <dbReference type="SAM" id="SignalP"/>
    </source>
</evidence>
<evidence type="ECO:0000313" key="3">
    <source>
        <dbReference type="Proteomes" id="UP000189796"/>
    </source>
</evidence>
<keyword evidence="1" id="KW-0732">Signal</keyword>
<feature type="signal peptide" evidence="1">
    <location>
        <begin position="1"/>
        <end position="20"/>
    </location>
</feature>
<reference evidence="2 3" key="1">
    <citation type="submission" date="2016-11" db="EMBL/GenBank/DDBJ databases">
        <authorList>
            <person name="Jaros S."/>
            <person name="Januszkiewicz K."/>
            <person name="Wedrychowicz H."/>
        </authorList>
    </citation>
    <scope>NUCLEOTIDE SEQUENCE [LARGE SCALE GENOMIC DNA]</scope>
    <source>
        <strain evidence="2 3">GAS138</strain>
    </source>
</reference>
<protein>
    <recommendedName>
        <fullName evidence="4">Cysteine rich repeat-containing protein</fullName>
    </recommendedName>
</protein>
<feature type="chain" id="PRO_5012635456" description="Cysteine rich repeat-containing protein" evidence="1">
    <location>
        <begin position="21"/>
        <end position="73"/>
    </location>
</feature>
<organism evidence="2 3">
    <name type="scientific">Bradyrhizobium erythrophlei</name>
    <dbReference type="NCBI Taxonomy" id="1437360"/>
    <lineage>
        <taxon>Bacteria</taxon>
        <taxon>Pseudomonadati</taxon>
        <taxon>Pseudomonadota</taxon>
        <taxon>Alphaproteobacteria</taxon>
        <taxon>Hyphomicrobiales</taxon>
        <taxon>Nitrobacteraceae</taxon>
        <taxon>Bradyrhizobium</taxon>
    </lineage>
</organism>
<evidence type="ECO:0000313" key="2">
    <source>
        <dbReference type="EMBL" id="SHH13978.1"/>
    </source>
</evidence>